<dbReference type="EMBL" id="PEJP01000045">
    <property type="protein sequence ID" value="RYO52010.1"/>
    <property type="molecule type" value="Genomic_DNA"/>
</dbReference>
<evidence type="ECO:0000313" key="2">
    <source>
        <dbReference type="EMBL" id="RYO52010.1"/>
    </source>
</evidence>
<keyword evidence="3" id="KW-1185">Reference proteome</keyword>
<accession>A0A4Q4R6W4</accession>
<gene>
    <name evidence="2" type="ORF">AA0113_g9623</name>
</gene>
<evidence type="ECO:0000313" key="3">
    <source>
        <dbReference type="Proteomes" id="UP000293823"/>
    </source>
</evidence>
<dbReference type="Proteomes" id="UP000293823">
    <property type="component" value="Unassembled WGS sequence"/>
</dbReference>
<feature type="chain" id="PRO_5020359539" evidence="1">
    <location>
        <begin position="25"/>
        <end position="389"/>
    </location>
</feature>
<protein>
    <submittedName>
        <fullName evidence="2">Uncharacterized protein</fullName>
    </submittedName>
</protein>
<evidence type="ECO:0000256" key="1">
    <source>
        <dbReference type="SAM" id="SignalP"/>
    </source>
</evidence>
<proteinExistence type="predicted"/>
<dbReference type="AlphaFoldDB" id="A0A4Q4R6W4"/>
<reference evidence="3" key="1">
    <citation type="journal article" date="2019" name="bioRxiv">
        <title>Genomics, evolutionary history and diagnostics of the Alternaria alternata species group including apple and Asian pear pathotypes.</title>
        <authorList>
            <person name="Armitage A.D."/>
            <person name="Cockerton H.M."/>
            <person name="Sreenivasaprasad S."/>
            <person name="Woodhall J.W."/>
            <person name="Lane C.R."/>
            <person name="Harrison R.J."/>
            <person name="Clarkson J.P."/>
        </authorList>
    </citation>
    <scope>NUCLEOTIDE SEQUENCE [LARGE SCALE GENOMIC DNA]</scope>
    <source>
        <strain evidence="3">RGR 97.0016</strain>
    </source>
</reference>
<organism evidence="2 3">
    <name type="scientific">Alternaria arborescens</name>
    <dbReference type="NCBI Taxonomy" id="156630"/>
    <lineage>
        <taxon>Eukaryota</taxon>
        <taxon>Fungi</taxon>
        <taxon>Dikarya</taxon>
        <taxon>Ascomycota</taxon>
        <taxon>Pezizomycotina</taxon>
        <taxon>Dothideomycetes</taxon>
        <taxon>Pleosporomycetidae</taxon>
        <taxon>Pleosporales</taxon>
        <taxon>Pleosporineae</taxon>
        <taxon>Pleosporaceae</taxon>
        <taxon>Alternaria</taxon>
        <taxon>Alternaria sect. Alternaria</taxon>
    </lineage>
</organism>
<name>A0A4Q4R6W4_9PLEO</name>
<dbReference type="OrthoDB" id="5337308at2759"/>
<comment type="caution">
    <text evidence="2">The sequence shown here is derived from an EMBL/GenBank/DDBJ whole genome shotgun (WGS) entry which is preliminary data.</text>
</comment>
<feature type="signal peptide" evidence="1">
    <location>
        <begin position="1"/>
        <end position="24"/>
    </location>
</feature>
<keyword evidence="1" id="KW-0732">Signal</keyword>
<sequence>MSVDTKLVPSLMLALVLLYTCTNAQQLPTHGEWWYSVCRGSRLNQAMVWSPPHANDFLDPIDSPWDGVMHQELAQWGYTESERSQLCDYGTFWGLGRAFGSLGIDPRSNFNHGPNRCFRVSHGDTTRKRPDSRQWPLSEQTYITPDGRVTGAFSDIGINPDAGIVFFMSRRSAVESAKILWRQDPPSRRDLPALRSSSDFAWAFWNRVPHFTPITAFWSVSVNNRQTLDILSLAFKTYQPSPGQQRVNSVQDWPGTDFEITSVEALAILGKFSPFTMAADFHASRSSPTGIAAGFFLAQHKRQLGGNKMIVKITVFKALQPVTDDEFPTMIFWVQDARNIYGDINGAHSVNVSDVVGIDRMWEFGEPKVLKRSADGKSVTREHVVRVDL</sequence>